<dbReference type="InterPro" id="IPR042184">
    <property type="entry name" value="YqeY/Aim41_N"/>
</dbReference>
<dbReference type="AlphaFoldDB" id="A0A537J0Q8"/>
<evidence type="ECO:0000313" key="1">
    <source>
        <dbReference type="EMBL" id="TMI77123.1"/>
    </source>
</evidence>
<dbReference type="PANTHER" id="PTHR28055:SF1">
    <property type="entry name" value="ALTERED INHERITANCE OF MITOCHONDRIA PROTEIN 41, MITOCHONDRIAL"/>
    <property type="match status" value="1"/>
</dbReference>
<dbReference type="InterPro" id="IPR003789">
    <property type="entry name" value="Asn/Gln_tRNA_amidoTrase-B-like"/>
</dbReference>
<dbReference type="SUPFAM" id="SSF89095">
    <property type="entry name" value="GatB/YqeY motif"/>
    <property type="match status" value="1"/>
</dbReference>
<dbReference type="Pfam" id="PF09424">
    <property type="entry name" value="YqeY"/>
    <property type="match status" value="1"/>
</dbReference>
<dbReference type="Gene3D" id="1.10.10.410">
    <property type="match status" value="1"/>
</dbReference>
<dbReference type="InterPro" id="IPR023168">
    <property type="entry name" value="GatB_Yqey_C_2"/>
</dbReference>
<reference evidence="1 2" key="1">
    <citation type="journal article" date="2019" name="Nat. Microbiol.">
        <title>Mediterranean grassland soil C-N compound turnover is dependent on rainfall and depth, and is mediated by genomically divergent microorganisms.</title>
        <authorList>
            <person name="Diamond S."/>
            <person name="Andeer P.F."/>
            <person name="Li Z."/>
            <person name="Crits-Christoph A."/>
            <person name="Burstein D."/>
            <person name="Anantharaman K."/>
            <person name="Lane K.R."/>
            <person name="Thomas B.C."/>
            <person name="Pan C."/>
            <person name="Northen T.R."/>
            <person name="Banfield J.F."/>
        </authorList>
    </citation>
    <scope>NUCLEOTIDE SEQUENCE [LARGE SCALE GENOMIC DNA]</scope>
    <source>
        <strain evidence="1">NP_8</strain>
    </source>
</reference>
<dbReference type="InterPro" id="IPR019004">
    <property type="entry name" value="YqeY/Aim41"/>
</dbReference>
<accession>A0A537J0Q8</accession>
<dbReference type="GO" id="GO:0016884">
    <property type="term" value="F:carbon-nitrogen ligase activity, with glutamine as amido-N-donor"/>
    <property type="evidence" value="ECO:0007669"/>
    <property type="project" value="InterPro"/>
</dbReference>
<dbReference type="Gene3D" id="1.10.1510.10">
    <property type="entry name" value="Uncharacterised protein YqeY/AIM41 PF09424, N-terminal domain"/>
    <property type="match status" value="1"/>
</dbReference>
<gene>
    <name evidence="1" type="ORF">E6H05_01070</name>
</gene>
<comment type="caution">
    <text evidence="1">The sequence shown here is derived from an EMBL/GenBank/DDBJ whole genome shotgun (WGS) entry which is preliminary data.</text>
</comment>
<dbReference type="Proteomes" id="UP000318834">
    <property type="component" value="Unassembled WGS sequence"/>
</dbReference>
<proteinExistence type="predicted"/>
<dbReference type="PANTHER" id="PTHR28055">
    <property type="entry name" value="ALTERED INHERITANCE OF MITOCHONDRIA PROTEIN 41, MITOCHONDRIAL"/>
    <property type="match status" value="1"/>
</dbReference>
<organism evidence="1 2">
    <name type="scientific">Candidatus Segetimicrobium genomatis</name>
    <dbReference type="NCBI Taxonomy" id="2569760"/>
    <lineage>
        <taxon>Bacteria</taxon>
        <taxon>Bacillati</taxon>
        <taxon>Candidatus Sysuimicrobiota</taxon>
        <taxon>Candidatus Sysuimicrobiia</taxon>
        <taxon>Candidatus Sysuimicrobiales</taxon>
        <taxon>Candidatus Segetimicrobiaceae</taxon>
        <taxon>Candidatus Segetimicrobium</taxon>
    </lineage>
</organism>
<protein>
    <submittedName>
        <fullName evidence="1">GatB/YqeY domain-containing protein</fullName>
    </submittedName>
</protein>
<sequence length="150" mass="16328">MTLADRLAGDQRKAMLAGDSLRVSTIRLARASIQNAAIERGRDLTDAEVVEALGREMKRRRESIEAFAKGGRDDLVRKETLELAILAEYVPAPLSPAELRAIVAEAITQVQAKDVRDIGRVMAVVMPKVKGRADGAAVNQLARELLPRTS</sequence>
<evidence type="ECO:0000313" key="2">
    <source>
        <dbReference type="Proteomes" id="UP000318834"/>
    </source>
</evidence>
<dbReference type="EMBL" id="VBAP01000006">
    <property type="protein sequence ID" value="TMI77123.1"/>
    <property type="molecule type" value="Genomic_DNA"/>
</dbReference>
<name>A0A537J0Q8_9BACT</name>